<dbReference type="InterPro" id="IPR050302">
    <property type="entry name" value="Rab_GAP_TBC_domain"/>
</dbReference>
<dbReference type="EMBL" id="LR877154">
    <property type="protein sequence ID" value="CAD2218271.1"/>
    <property type="molecule type" value="Genomic_DNA"/>
</dbReference>
<dbReference type="Gene3D" id="1.10.8.270">
    <property type="entry name" value="putative rabgap domain of human tbc1 domain family member 14 like domains"/>
    <property type="match status" value="1"/>
</dbReference>
<evidence type="ECO:0000313" key="2">
    <source>
        <dbReference type="EMBL" id="CAD2218271.1"/>
    </source>
</evidence>
<gene>
    <name evidence="2" type="ORF">ADEAN_000575900</name>
</gene>
<dbReference type="Gene3D" id="1.10.472.80">
    <property type="entry name" value="Ypt/Rab-GAP domain of gyp1p, domain 3"/>
    <property type="match status" value="1"/>
</dbReference>
<organism evidence="2 3">
    <name type="scientific">Angomonas deanei</name>
    <dbReference type="NCBI Taxonomy" id="59799"/>
    <lineage>
        <taxon>Eukaryota</taxon>
        <taxon>Discoba</taxon>
        <taxon>Euglenozoa</taxon>
        <taxon>Kinetoplastea</taxon>
        <taxon>Metakinetoplastina</taxon>
        <taxon>Trypanosomatida</taxon>
        <taxon>Trypanosomatidae</taxon>
        <taxon>Strigomonadinae</taxon>
        <taxon>Angomonas</taxon>
    </lineage>
</organism>
<feature type="domain" description="Rab-GAP TBC" evidence="1">
    <location>
        <begin position="95"/>
        <end position="279"/>
    </location>
</feature>
<dbReference type="PROSITE" id="PS50086">
    <property type="entry name" value="TBC_RABGAP"/>
    <property type="match status" value="1"/>
</dbReference>
<evidence type="ECO:0000259" key="1">
    <source>
        <dbReference type="PROSITE" id="PS50086"/>
    </source>
</evidence>
<dbReference type="SMART" id="SM00164">
    <property type="entry name" value="TBC"/>
    <property type="match status" value="1"/>
</dbReference>
<dbReference type="VEuPathDB" id="TriTrypDB:ADEAN_000575900"/>
<keyword evidence="3" id="KW-1185">Reference proteome</keyword>
<dbReference type="InterPro" id="IPR035969">
    <property type="entry name" value="Rab-GAP_TBC_sf"/>
</dbReference>
<dbReference type="InterPro" id="IPR000195">
    <property type="entry name" value="Rab-GAP-TBC_dom"/>
</dbReference>
<dbReference type="PANTHER" id="PTHR47219:SF9">
    <property type="entry name" value="GTPASE ACTIVATING PROTEIN AND CENTROSOME-ASSOCIATED, ISOFORM B"/>
    <property type="match status" value="1"/>
</dbReference>
<dbReference type="Proteomes" id="UP000515908">
    <property type="component" value="Chromosome 10"/>
</dbReference>
<dbReference type="GO" id="GO:0031267">
    <property type="term" value="F:small GTPase binding"/>
    <property type="evidence" value="ECO:0007669"/>
    <property type="project" value="TreeGrafter"/>
</dbReference>
<dbReference type="SUPFAM" id="SSF47923">
    <property type="entry name" value="Ypt/Rab-GAP domain of gyp1p"/>
    <property type="match status" value="2"/>
</dbReference>
<dbReference type="AlphaFoldDB" id="A0A7G2CH31"/>
<dbReference type="Pfam" id="PF00566">
    <property type="entry name" value="RabGAP-TBC"/>
    <property type="match status" value="1"/>
</dbReference>
<accession>A0A7G2CH31</accession>
<protein>
    <submittedName>
        <fullName evidence="2">Rab-GTPase-TBC domain containing protein, putative</fullName>
    </submittedName>
</protein>
<reference evidence="2 3" key="1">
    <citation type="submission" date="2020-08" db="EMBL/GenBank/DDBJ databases">
        <authorList>
            <person name="Newling K."/>
            <person name="Davey J."/>
            <person name="Forrester S."/>
        </authorList>
    </citation>
    <scope>NUCLEOTIDE SEQUENCE [LARGE SCALE GENOMIC DNA]</scope>
    <source>
        <strain evidence="3">Crithidia deanei Carvalho (ATCC PRA-265)</strain>
    </source>
</reference>
<dbReference type="GO" id="GO:0005096">
    <property type="term" value="F:GTPase activator activity"/>
    <property type="evidence" value="ECO:0007669"/>
    <property type="project" value="TreeGrafter"/>
</dbReference>
<dbReference type="PANTHER" id="PTHR47219">
    <property type="entry name" value="RAB GTPASE-ACTIVATING PROTEIN 1-LIKE"/>
    <property type="match status" value="1"/>
</dbReference>
<name>A0A7G2CH31_9TRYP</name>
<evidence type="ECO:0000313" key="3">
    <source>
        <dbReference type="Proteomes" id="UP000515908"/>
    </source>
</evidence>
<proteinExistence type="predicted"/>
<sequence>MSGTETTNDTSSSAVTQYGFYKYPPAGVGVNRGEALAPSKKEFEGQRDQQPWKEEERWWLCSFAVYERLRRAGVATDEETTYFRNQWRHRLTAADPGGILRRLLWGYLSQQSVKVGEAAEGEVPAAVRDAIERDIGRTLPSHCLFAAADGIGRQSLRRVLLRLSAQDPEVGYCQGMAFPVATLLLHCPEEECYGVMRRLWWGRRWRLRDLFSPHFPLLTALLSILQQQIAQLLPRLHRHLAEEEMELSAIVAPWFLTLFTHQLPTALLARVWDFFILQGWRVLLQVAVYLLRKEEPVLVTLSMEEAVLHMRSDTTYQRVVDTETFIRAVLRVPIDDKVVEGLFPC</sequence>